<gene>
    <name evidence="9" type="ORF">MRX98_18770</name>
</gene>
<evidence type="ECO:0000256" key="5">
    <source>
        <dbReference type="ARBA" id="ARBA00023049"/>
    </source>
</evidence>
<protein>
    <submittedName>
        <fullName evidence="9">M48 family metallopeptidase</fullName>
    </submittedName>
</protein>
<dbReference type="InterPro" id="IPR001915">
    <property type="entry name" value="Peptidase_M48"/>
</dbReference>
<dbReference type="InterPro" id="IPR051156">
    <property type="entry name" value="Mito/Outer_Membr_Metalloprot"/>
</dbReference>
<dbReference type="CDD" id="cd07331">
    <property type="entry name" value="M48C_Oma1_like"/>
    <property type="match status" value="1"/>
</dbReference>
<feature type="domain" description="Peptidase M48" evidence="8">
    <location>
        <begin position="94"/>
        <end position="265"/>
    </location>
</feature>
<dbReference type="PANTHER" id="PTHR22726">
    <property type="entry name" value="METALLOENDOPEPTIDASE OMA1"/>
    <property type="match status" value="1"/>
</dbReference>
<organism evidence="9 10">
    <name type="scientific">Desulfatitalea alkaliphila</name>
    <dbReference type="NCBI Taxonomy" id="2929485"/>
    <lineage>
        <taxon>Bacteria</taxon>
        <taxon>Pseudomonadati</taxon>
        <taxon>Thermodesulfobacteriota</taxon>
        <taxon>Desulfobacteria</taxon>
        <taxon>Desulfobacterales</taxon>
        <taxon>Desulfosarcinaceae</taxon>
        <taxon>Desulfatitalea</taxon>
    </lineage>
</organism>
<accession>A0AA41R7G9</accession>
<dbReference type="GO" id="GO:0016020">
    <property type="term" value="C:membrane"/>
    <property type="evidence" value="ECO:0007669"/>
    <property type="project" value="TreeGrafter"/>
</dbReference>
<evidence type="ECO:0000256" key="7">
    <source>
        <dbReference type="SAM" id="SignalP"/>
    </source>
</evidence>
<comment type="cofactor">
    <cofactor evidence="6">
        <name>Zn(2+)</name>
        <dbReference type="ChEBI" id="CHEBI:29105"/>
    </cofactor>
    <text evidence="6">Binds 1 zinc ion per subunit.</text>
</comment>
<keyword evidence="7" id="KW-0732">Signal</keyword>
<keyword evidence="4 6" id="KW-0862">Zinc</keyword>
<sequence>MQPVRRQNRFNRTRLVIIAVALALTAWACAQVPVTGRSSLQLVSNNQLAGMAVQQYNDTLEKSTLSKDAAQTAMVRRVGTRIADAAEQFLRETGRDDLAGSFQWEFNLIEDDETVNAWVLPGGKTVVYTGILKHTQNETGLAVVLGHEVAHALAGHGNERVSQGLLTQLGGVALAVALAQKPAETQQLFMAAYGLGANVGVLLPYSRLHEREADRIGLVLMAMAGYDPRESVPFWQRMNSEGGARPPEFLSTHPAPDTRIAEIERYLPEALSYYKPTR</sequence>
<evidence type="ECO:0000256" key="1">
    <source>
        <dbReference type="ARBA" id="ARBA00022670"/>
    </source>
</evidence>
<feature type="signal peptide" evidence="7">
    <location>
        <begin position="1"/>
        <end position="30"/>
    </location>
</feature>
<dbReference type="Gene3D" id="3.30.2010.10">
    <property type="entry name" value="Metalloproteases ('zincins'), catalytic domain"/>
    <property type="match status" value="1"/>
</dbReference>
<keyword evidence="10" id="KW-1185">Reference proteome</keyword>
<dbReference type="Pfam" id="PF01435">
    <property type="entry name" value="Peptidase_M48"/>
    <property type="match status" value="1"/>
</dbReference>
<evidence type="ECO:0000313" key="10">
    <source>
        <dbReference type="Proteomes" id="UP001165427"/>
    </source>
</evidence>
<evidence type="ECO:0000313" key="9">
    <source>
        <dbReference type="EMBL" id="MCJ8502625.1"/>
    </source>
</evidence>
<keyword evidence="3 6" id="KW-0378">Hydrolase</keyword>
<keyword evidence="2" id="KW-0479">Metal-binding</keyword>
<reference evidence="9" key="1">
    <citation type="submission" date="2022-04" db="EMBL/GenBank/DDBJ databases">
        <title>Desulfatitalea alkaliphila sp. nov., a novel anaerobic sulfate-reducing bacterium isolated from terrestrial mud volcano, Taman Peninsula, Russia.</title>
        <authorList>
            <person name="Khomyakova M.A."/>
            <person name="Merkel A.Y."/>
            <person name="Slobodkin A.I."/>
        </authorList>
    </citation>
    <scope>NUCLEOTIDE SEQUENCE</scope>
    <source>
        <strain evidence="9">M08but</strain>
    </source>
</reference>
<evidence type="ECO:0000259" key="8">
    <source>
        <dbReference type="Pfam" id="PF01435"/>
    </source>
</evidence>
<keyword evidence="5 6" id="KW-0482">Metalloprotease</keyword>
<dbReference type="GO" id="GO:0004222">
    <property type="term" value="F:metalloendopeptidase activity"/>
    <property type="evidence" value="ECO:0007669"/>
    <property type="project" value="InterPro"/>
</dbReference>
<dbReference type="Proteomes" id="UP001165427">
    <property type="component" value="Unassembled WGS sequence"/>
</dbReference>
<dbReference type="GO" id="GO:0051603">
    <property type="term" value="P:proteolysis involved in protein catabolic process"/>
    <property type="evidence" value="ECO:0007669"/>
    <property type="project" value="TreeGrafter"/>
</dbReference>
<comment type="similarity">
    <text evidence="6">Belongs to the peptidase M48 family.</text>
</comment>
<dbReference type="GO" id="GO:0046872">
    <property type="term" value="F:metal ion binding"/>
    <property type="evidence" value="ECO:0007669"/>
    <property type="project" value="UniProtKB-KW"/>
</dbReference>
<dbReference type="AlphaFoldDB" id="A0AA41R7G9"/>
<evidence type="ECO:0000256" key="6">
    <source>
        <dbReference type="RuleBase" id="RU003983"/>
    </source>
</evidence>
<name>A0AA41R7G9_9BACT</name>
<evidence type="ECO:0000256" key="3">
    <source>
        <dbReference type="ARBA" id="ARBA00022801"/>
    </source>
</evidence>
<dbReference type="RefSeq" id="WP_246913699.1">
    <property type="nucleotide sequence ID" value="NZ_JALJRB010000029.1"/>
</dbReference>
<keyword evidence="1 6" id="KW-0645">Protease</keyword>
<proteinExistence type="inferred from homology"/>
<dbReference type="PANTHER" id="PTHR22726:SF24">
    <property type="entry name" value="M48 FAMILY METALLOPEPTIDASE"/>
    <property type="match status" value="1"/>
</dbReference>
<feature type="chain" id="PRO_5041368195" evidence="7">
    <location>
        <begin position="31"/>
        <end position="278"/>
    </location>
</feature>
<dbReference type="EMBL" id="JALJRB010000029">
    <property type="protein sequence ID" value="MCJ8502625.1"/>
    <property type="molecule type" value="Genomic_DNA"/>
</dbReference>
<comment type="caution">
    <text evidence="9">The sequence shown here is derived from an EMBL/GenBank/DDBJ whole genome shotgun (WGS) entry which is preliminary data.</text>
</comment>
<evidence type="ECO:0000256" key="4">
    <source>
        <dbReference type="ARBA" id="ARBA00022833"/>
    </source>
</evidence>
<evidence type="ECO:0000256" key="2">
    <source>
        <dbReference type="ARBA" id="ARBA00022723"/>
    </source>
</evidence>